<feature type="compositionally biased region" description="Basic and acidic residues" evidence="3">
    <location>
        <begin position="236"/>
        <end position="254"/>
    </location>
</feature>
<dbReference type="Pfam" id="PF00010">
    <property type="entry name" value="HLH"/>
    <property type="match status" value="1"/>
</dbReference>
<name>A0ABR2YNN2_9CHLO</name>
<feature type="compositionally biased region" description="Polar residues" evidence="3">
    <location>
        <begin position="156"/>
        <end position="165"/>
    </location>
</feature>
<dbReference type="CDD" id="cd04873">
    <property type="entry name" value="ACT_UUR-ACR-like"/>
    <property type="match status" value="1"/>
</dbReference>
<feature type="compositionally biased region" description="Polar residues" evidence="3">
    <location>
        <begin position="333"/>
        <end position="351"/>
    </location>
</feature>
<dbReference type="Pfam" id="PF22754">
    <property type="entry name" value="bHLH-TF_ACT-like_plant"/>
    <property type="match status" value="1"/>
</dbReference>
<evidence type="ECO:0000256" key="3">
    <source>
        <dbReference type="SAM" id="MobiDB-lite"/>
    </source>
</evidence>
<dbReference type="SMART" id="SM00353">
    <property type="entry name" value="HLH"/>
    <property type="match status" value="1"/>
</dbReference>
<feature type="domain" description="ACT" evidence="5">
    <location>
        <begin position="374"/>
        <end position="446"/>
    </location>
</feature>
<feature type="region of interest" description="Disordered" evidence="3">
    <location>
        <begin position="123"/>
        <end position="173"/>
    </location>
</feature>
<dbReference type="EMBL" id="JALJOT010000008">
    <property type="protein sequence ID" value="KAK9908477.1"/>
    <property type="molecule type" value="Genomic_DNA"/>
</dbReference>
<accession>A0ABR2YNN2</accession>
<sequence>MAVRGPNVAGTLSSDAAFDYVFSQNELDDVLSFMERQQDDTSANMTNIAFLSNAPPASVSLQFQPHPSGFSGNPFPGLGLDQGLNGAQPYLSQIESDPFSSQAMGHPDSLGFDLGVQLEPELNPLHQGSMNLGPQSRIKAEPMSGMEPAGLRSPLEGSTSPSPNHAGSLRSGDSLPNAAGALVKSEAQPLSAAFAKLGSGGLSSPAPRPRQYSSEMHPGTGATVKRGGKQHTSHSTVEKNRRDRINSLIDELRDLVPPQQKESANASQDNLDPTKRPKHVVLSDTILLVKSLADKVQATEKALARAQSGGGKEASEHSQENGAQDLLRRSLPEGTTFSSDTASSSGPSQELPSVPKGAPMSSGVVVERSNGCLLVKVNCKDRRGLLADVISALKSFPLEITTAAVTTTADGFVCDVFQVKAPTGQEYSEEEIQCHVHFALYPSSSREPQLGDKRQRMRDE</sequence>
<proteinExistence type="predicted"/>
<comment type="subcellular location">
    <subcellularLocation>
        <location evidence="1">Nucleus</location>
    </subcellularLocation>
</comment>
<dbReference type="SUPFAM" id="SSF55021">
    <property type="entry name" value="ACT-like"/>
    <property type="match status" value="1"/>
</dbReference>
<feature type="region of interest" description="Disordered" evidence="3">
    <location>
        <begin position="303"/>
        <end position="362"/>
    </location>
</feature>
<dbReference type="InterPro" id="IPR036638">
    <property type="entry name" value="HLH_DNA-bd_sf"/>
</dbReference>
<protein>
    <recommendedName>
        <fullName evidence="8">BHLH domain-containing protein</fullName>
    </recommendedName>
</protein>
<dbReference type="SUPFAM" id="SSF47459">
    <property type="entry name" value="HLH, helix-loop-helix DNA-binding domain"/>
    <property type="match status" value="1"/>
</dbReference>
<dbReference type="PANTHER" id="PTHR46266">
    <property type="entry name" value="TRANSCRIPTION FACTOR TT8"/>
    <property type="match status" value="1"/>
</dbReference>
<organism evidence="6 7">
    <name type="scientific">Coccomyxa subellipsoidea</name>
    <dbReference type="NCBI Taxonomy" id="248742"/>
    <lineage>
        <taxon>Eukaryota</taxon>
        <taxon>Viridiplantae</taxon>
        <taxon>Chlorophyta</taxon>
        <taxon>core chlorophytes</taxon>
        <taxon>Trebouxiophyceae</taxon>
        <taxon>Trebouxiophyceae incertae sedis</taxon>
        <taxon>Coccomyxaceae</taxon>
        <taxon>Coccomyxa</taxon>
    </lineage>
</organism>
<evidence type="ECO:0000256" key="2">
    <source>
        <dbReference type="ARBA" id="ARBA00023242"/>
    </source>
</evidence>
<dbReference type="InterPro" id="IPR002912">
    <property type="entry name" value="ACT_dom"/>
</dbReference>
<feature type="domain" description="BHLH" evidence="4">
    <location>
        <begin position="229"/>
        <end position="292"/>
    </location>
</feature>
<evidence type="ECO:0000313" key="6">
    <source>
        <dbReference type="EMBL" id="KAK9908477.1"/>
    </source>
</evidence>
<dbReference type="PROSITE" id="PS51671">
    <property type="entry name" value="ACT"/>
    <property type="match status" value="1"/>
</dbReference>
<evidence type="ECO:0000259" key="4">
    <source>
        <dbReference type="PROSITE" id="PS50888"/>
    </source>
</evidence>
<dbReference type="InterPro" id="IPR054502">
    <property type="entry name" value="bHLH-TF_ACT-like_plant"/>
</dbReference>
<dbReference type="Proteomes" id="UP001491310">
    <property type="component" value="Unassembled WGS sequence"/>
</dbReference>
<comment type="caution">
    <text evidence="6">The sequence shown here is derived from an EMBL/GenBank/DDBJ whole genome shotgun (WGS) entry which is preliminary data.</text>
</comment>
<dbReference type="PROSITE" id="PS50888">
    <property type="entry name" value="BHLH"/>
    <property type="match status" value="1"/>
</dbReference>
<evidence type="ECO:0008006" key="8">
    <source>
        <dbReference type="Google" id="ProtNLM"/>
    </source>
</evidence>
<keyword evidence="7" id="KW-1185">Reference proteome</keyword>
<dbReference type="InterPro" id="IPR045865">
    <property type="entry name" value="ACT-like_dom_sf"/>
</dbReference>
<feature type="compositionally biased region" description="Polar residues" evidence="3">
    <location>
        <begin position="260"/>
        <end position="271"/>
    </location>
</feature>
<gene>
    <name evidence="6" type="ORF">WJX75_008518</name>
</gene>
<feature type="region of interest" description="Disordered" evidence="3">
    <location>
        <begin position="198"/>
        <end position="277"/>
    </location>
</feature>
<keyword evidence="2" id="KW-0539">Nucleus</keyword>
<evidence type="ECO:0000313" key="7">
    <source>
        <dbReference type="Proteomes" id="UP001491310"/>
    </source>
</evidence>
<reference evidence="6 7" key="1">
    <citation type="journal article" date="2024" name="Nat. Commun.">
        <title>Phylogenomics reveals the evolutionary origins of lichenization in chlorophyte algae.</title>
        <authorList>
            <person name="Puginier C."/>
            <person name="Libourel C."/>
            <person name="Otte J."/>
            <person name="Skaloud P."/>
            <person name="Haon M."/>
            <person name="Grisel S."/>
            <person name="Petersen M."/>
            <person name="Berrin J.G."/>
            <person name="Delaux P.M."/>
            <person name="Dal Grande F."/>
            <person name="Keller J."/>
        </authorList>
    </citation>
    <scope>NUCLEOTIDE SEQUENCE [LARGE SCALE GENOMIC DNA]</scope>
    <source>
        <strain evidence="6 7">SAG 216-7</strain>
    </source>
</reference>
<dbReference type="PANTHER" id="PTHR46266:SF4">
    <property type="entry name" value="TRANSCRIPTION FACTOR TT8"/>
    <property type="match status" value="1"/>
</dbReference>
<dbReference type="InterPro" id="IPR011598">
    <property type="entry name" value="bHLH_dom"/>
</dbReference>
<evidence type="ECO:0000256" key="1">
    <source>
        <dbReference type="ARBA" id="ARBA00004123"/>
    </source>
</evidence>
<dbReference type="Gene3D" id="4.10.280.10">
    <property type="entry name" value="Helix-loop-helix DNA-binding domain"/>
    <property type="match status" value="1"/>
</dbReference>
<evidence type="ECO:0000259" key="5">
    <source>
        <dbReference type="PROSITE" id="PS51671"/>
    </source>
</evidence>